<sequence length="291" mass="32617">MVAMAEALAGSTSIPRLCTKETQKFPRRHSEGTLERIHFQLVQATPFKNFSQDFNMVFSFLRLYYNVINVVFNFLMDHIVKHGRHCPLISSTGVFEAKRHNSVIEVTYGRAEGSFSQHPLATSEFGSSNFFTSWSDLSFHFSMEGPCGLHNWLRTRFYIQGVSHKPRIYPGHFVVFPCKHILVLLQQINKAGPLYSRQRDNTRAADYPLPAWDPLAVSNQVPRTFTNGRLCVHQAFGRSGKGVPDGLMIGGSSVDSSSYRAASMKCASVWSNGEGFAAIRIGFPLSLPLIH</sequence>
<evidence type="ECO:0000313" key="1">
    <source>
        <dbReference type="EMBL" id="SPD21526.1"/>
    </source>
</evidence>
<protein>
    <submittedName>
        <fullName evidence="1">Uncharacterized protein</fullName>
    </submittedName>
</protein>
<reference evidence="1" key="1">
    <citation type="submission" date="2018-02" db="EMBL/GenBank/DDBJ databases">
        <authorList>
            <person name="Cohen D.B."/>
            <person name="Kent A.D."/>
        </authorList>
    </citation>
    <scope>NUCLEOTIDE SEQUENCE</scope>
</reference>
<organism evidence="1">
    <name type="scientific">Fagus sylvatica</name>
    <name type="common">Beechnut</name>
    <dbReference type="NCBI Taxonomy" id="28930"/>
    <lineage>
        <taxon>Eukaryota</taxon>
        <taxon>Viridiplantae</taxon>
        <taxon>Streptophyta</taxon>
        <taxon>Embryophyta</taxon>
        <taxon>Tracheophyta</taxon>
        <taxon>Spermatophyta</taxon>
        <taxon>Magnoliopsida</taxon>
        <taxon>eudicotyledons</taxon>
        <taxon>Gunneridae</taxon>
        <taxon>Pentapetalae</taxon>
        <taxon>rosids</taxon>
        <taxon>fabids</taxon>
        <taxon>Fagales</taxon>
        <taxon>Fagaceae</taxon>
        <taxon>Fagus</taxon>
    </lineage>
</organism>
<dbReference type="EMBL" id="OIVN01005228">
    <property type="protein sequence ID" value="SPD21526.1"/>
    <property type="molecule type" value="Genomic_DNA"/>
</dbReference>
<gene>
    <name evidence="1" type="ORF">FSB_LOCUS49408</name>
</gene>
<proteinExistence type="predicted"/>
<name>A0A2N9I690_FAGSY</name>
<dbReference type="AlphaFoldDB" id="A0A2N9I690"/>
<accession>A0A2N9I690</accession>